<comment type="caution">
    <text evidence="2">The sequence shown here is derived from an EMBL/GenBank/DDBJ whole genome shotgun (WGS) entry which is preliminary data.</text>
</comment>
<dbReference type="EMBL" id="QNUK01000816">
    <property type="protein sequence ID" value="KAF5889404.1"/>
    <property type="molecule type" value="Genomic_DNA"/>
</dbReference>
<feature type="non-terminal residue" evidence="2">
    <location>
        <position position="1"/>
    </location>
</feature>
<gene>
    <name evidence="2" type="primary">exl2</name>
    <name evidence="2" type="ORF">DAT39_020895</name>
</gene>
<dbReference type="AlphaFoldDB" id="A0A8J4U268"/>
<sequence length="105" mass="11618">GLRRRQRGGEKERQRDTERQRTREPDLQIKVFLIMFYHCTAGLGCTSSNILQPSFPRISTVGNPLALIYEHSPPTAALEPVISSRSLINGAPSPGFSVRVDGIAE</sequence>
<dbReference type="Proteomes" id="UP000727407">
    <property type="component" value="Unassembled WGS sequence"/>
</dbReference>
<feature type="region of interest" description="Disordered" evidence="1">
    <location>
        <begin position="1"/>
        <end position="23"/>
    </location>
</feature>
<accession>A0A8J4U268</accession>
<organism evidence="2 3">
    <name type="scientific">Clarias magur</name>
    <name type="common">Asian catfish</name>
    <name type="synonym">Macropteronotus magur</name>
    <dbReference type="NCBI Taxonomy" id="1594786"/>
    <lineage>
        <taxon>Eukaryota</taxon>
        <taxon>Metazoa</taxon>
        <taxon>Chordata</taxon>
        <taxon>Craniata</taxon>
        <taxon>Vertebrata</taxon>
        <taxon>Euteleostomi</taxon>
        <taxon>Actinopterygii</taxon>
        <taxon>Neopterygii</taxon>
        <taxon>Teleostei</taxon>
        <taxon>Ostariophysi</taxon>
        <taxon>Siluriformes</taxon>
        <taxon>Clariidae</taxon>
        <taxon>Clarias</taxon>
    </lineage>
</organism>
<evidence type="ECO:0000313" key="3">
    <source>
        <dbReference type="Proteomes" id="UP000727407"/>
    </source>
</evidence>
<protein>
    <submittedName>
        <fullName evidence="2">Protein EXORDIUM-like 2</fullName>
    </submittedName>
</protein>
<reference evidence="2" key="1">
    <citation type="submission" date="2020-07" db="EMBL/GenBank/DDBJ databases">
        <title>Clarias magur genome sequencing, assembly and annotation.</title>
        <authorList>
            <person name="Kushwaha B."/>
            <person name="Kumar R."/>
            <person name="Das P."/>
            <person name="Joshi C.G."/>
            <person name="Kumar D."/>
            <person name="Nagpure N.S."/>
            <person name="Pandey M."/>
            <person name="Agarwal S."/>
            <person name="Srivastava S."/>
            <person name="Singh M."/>
            <person name="Sahoo L."/>
            <person name="Jayasankar P."/>
            <person name="Meher P.K."/>
            <person name="Koringa P.G."/>
            <person name="Iquebal M.A."/>
            <person name="Das S.P."/>
            <person name="Bit A."/>
            <person name="Patnaik S."/>
            <person name="Patel N."/>
            <person name="Shah T.M."/>
            <person name="Hinsu A."/>
            <person name="Jena J.K."/>
        </authorList>
    </citation>
    <scope>NUCLEOTIDE SEQUENCE</scope>
    <source>
        <strain evidence="2">CIFAMagur01</strain>
        <tissue evidence="2">Testis</tissue>
    </source>
</reference>
<proteinExistence type="predicted"/>
<keyword evidence="3" id="KW-1185">Reference proteome</keyword>
<evidence type="ECO:0000256" key="1">
    <source>
        <dbReference type="SAM" id="MobiDB-lite"/>
    </source>
</evidence>
<feature type="compositionally biased region" description="Basic and acidic residues" evidence="1">
    <location>
        <begin position="7"/>
        <end position="23"/>
    </location>
</feature>
<evidence type="ECO:0000313" key="2">
    <source>
        <dbReference type="EMBL" id="KAF5889404.1"/>
    </source>
</evidence>
<name>A0A8J4U268_CLAMG</name>